<sequence length="307" mass="34580">MATPTMSQPPPFLSDKGEPILPWKRCKNLFDSYLIAIGGEKFSPARKQAVLLHNLGIEGRNIYDCLETLPIGGAEGESRDIYDMYVTMLAAHFESKLNVVLERLTFFARSQGKSESVGNVVAALRTPGCTCDFGDITDSLICDQLVRCTNNKRVQEKLLTKNPDLREAIAIVEGMESTNNWIKEMNDHEGDSLCMVQSTQVQEEVLRIGNDNKTPVTSQEKKKEIKHMGSRCYRCDELTPRIKRWVEGLMEYNFSVEHEPGPKTTVADFLSRASVDSSDESDDDCVINWVREMAVTEDEWKSAAEQD</sequence>
<dbReference type="EMBL" id="JANPWB010000011">
    <property type="protein sequence ID" value="KAJ1132943.1"/>
    <property type="molecule type" value="Genomic_DNA"/>
</dbReference>
<dbReference type="AlphaFoldDB" id="A0AAV7Q454"/>
<proteinExistence type="predicted"/>
<evidence type="ECO:0000313" key="1">
    <source>
        <dbReference type="EMBL" id="KAJ1132943.1"/>
    </source>
</evidence>
<dbReference type="PANTHER" id="PTHR33198">
    <property type="entry name" value="ANK_REP_REGION DOMAIN-CONTAINING PROTEIN-RELATED"/>
    <property type="match status" value="1"/>
</dbReference>
<accession>A0AAV7Q454</accession>
<protein>
    <submittedName>
        <fullName evidence="1">Uncharacterized protein</fullName>
    </submittedName>
</protein>
<gene>
    <name evidence="1" type="ORF">NDU88_011244</name>
</gene>
<reference evidence="1" key="1">
    <citation type="journal article" date="2022" name="bioRxiv">
        <title>Sequencing and chromosome-scale assembly of the giantPleurodeles waltlgenome.</title>
        <authorList>
            <person name="Brown T."/>
            <person name="Elewa A."/>
            <person name="Iarovenko S."/>
            <person name="Subramanian E."/>
            <person name="Araus A.J."/>
            <person name="Petzold A."/>
            <person name="Susuki M."/>
            <person name="Suzuki K.-i.T."/>
            <person name="Hayashi T."/>
            <person name="Toyoda A."/>
            <person name="Oliveira C."/>
            <person name="Osipova E."/>
            <person name="Leigh N.D."/>
            <person name="Simon A."/>
            <person name="Yun M.H."/>
        </authorList>
    </citation>
    <scope>NUCLEOTIDE SEQUENCE</scope>
    <source>
        <strain evidence="1">20211129_DDA</strain>
        <tissue evidence="1">Liver</tissue>
    </source>
</reference>
<organism evidence="1 2">
    <name type="scientific">Pleurodeles waltl</name>
    <name type="common">Iberian ribbed newt</name>
    <dbReference type="NCBI Taxonomy" id="8319"/>
    <lineage>
        <taxon>Eukaryota</taxon>
        <taxon>Metazoa</taxon>
        <taxon>Chordata</taxon>
        <taxon>Craniata</taxon>
        <taxon>Vertebrata</taxon>
        <taxon>Euteleostomi</taxon>
        <taxon>Amphibia</taxon>
        <taxon>Batrachia</taxon>
        <taxon>Caudata</taxon>
        <taxon>Salamandroidea</taxon>
        <taxon>Salamandridae</taxon>
        <taxon>Pleurodelinae</taxon>
        <taxon>Pleurodeles</taxon>
    </lineage>
</organism>
<dbReference type="Proteomes" id="UP001066276">
    <property type="component" value="Chromosome 7"/>
</dbReference>
<keyword evidence="2" id="KW-1185">Reference proteome</keyword>
<name>A0AAV7Q454_PLEWA</name>
<dbReference type="PANTHER" id="PTHR33198:SF20">
    <property type="entry name" value="RETROTRANSPOSON GAG DOMAIN-CONTAINING PROTEIN"/>
    <property type="match status" value="1"/>
</dbReference>
<comment type="caution">
    <text evidence="1">The sequence shown here is derived from an EMBL/GenBank/DDBJ whole genome shotgun (WGS) entry which is preliminary data.</text>
</comment>
<evidence type="ECO:0000313" key="2">
    <source>
        <dbReference type="Proteomes" id="UP001066276"/>
    </source>
</evidence>